<reference evidence="3 4" key="1">
    <citation type="submission" date="2017-11" db="EMBL/GenBank/DDBJ databases">
        <title>Genomic Encyclopedia of Archaeal and Bacterial Type Strains, Phase II (KMG-II): From Individual Species to Whole Genera.</title>
        <authorList>
            <person name="Goeker M."/>
        </authorList>
    </citation>
    <scope>NUCLEOTIDE SEQUENCE [LARGE SCALE GENOMIC DNA]</scope>
    <source>
        <strain evidence="3 4">DSM 29128</strain>
    </source>
</reference>
<dbReference type="AlphaFoldDB" id="A0A2M8W0V9"/>
<feature type="transmembrane region" description="Helical" evidence="1">
    <location>
        <begin position="50"/>
        <end position="67"/>
    </location>
</feature>
<keyword evidence="1" id="KW-1133">Transmembrane helix</keyword>
<organism evidence="3 4">
    <name type="scientific">Yoonia maricola</name>
    <dbReference type="NCBI Taxonomy" id="420999"/>
    <lineage>
        <taxon>Bacteria</taxon>
        <taxon>Pseudomonadati</taxon>
        <taxon>Pseudomonadota</taxon>
        <taxon>Alphaproteobacteria</taxon>
        <taxon>Rhodobacterales</taxon>
        <taxon>Paracoccaceae</taxon>
        <taxon>Yoonia</taxon>
    </lineage>
</organism>
<sequence length="71" mass="6761">MRFTTTLAAAAAIAVSGVAANAGGLAQEVTEAPVVVAEPAPAPATSSVSPTYVVLGVLAALLIAAAVNEAD</sequence>
<accession>A0A2M8W0V9</accession>
<name>A0A2M8W0V9_9RHOB</name>
<gene>
    <name evidence="3" type="ORF">BC777_3617</name>
</gene>
<evidence type="ECO:0000313" key="4">
    <source>
        <dbReference type="Proteomes" id="UP000228531"/>
    </source>
</evidence>
<evidence type="ECO:0000256" key="1">
    <source>
        <dbReference type="SAM" id="Phobius"/>
    </source>
</evidence>
<proteinExistence type="predicted"/>
<feature type="chain" id="PRO_5014799309" description="Ferrochelatase" evidence="2">
    <location>
        <begin position="23"/>
        <end position="71"/>
    </location>
</feature>
<keyword evidence="4" id="KW-1185">Reference proteome</keyword>
<dbReference type="Proteomes" id="UP000228531">
    <property type="component" value="Unassembled WGS sequence"/>
</dbReference>
<keyword evidence="1" id="KW-0472">Membrane</keyword>
<evidence type="ECO:0008006" key="5">
    <source>
        <dbReference type="Google" id="ProtNLM"/>
    </source>
</evidence>
<keyword evidence="2" id="KW-0732">Signal</keyword>
<comment type="caution">
    <text evidence="3">The sequence shown here is derived from an EMBL/GenBank/DDBJ whole genome shotgun (WGS) entry which is preliminary data.</text>
</comment>
<dbReference type="RefSeq" id="WP_100369550.1">
    <property type="nucleotide sequence ID" value="NZ_PGTY01000004.1"/>
</dbReference>
<dbReference type="EMBL" id="PGTY01000004">
    <property type="protein sequence ID" value="PJI84556.1"/>
    <property type="molecule type" value="Genomic_DNA"/>
</dbReference>
<feature type="signal peptide" evidence="2">
    <location>
        <begin position="1"/>
        <end position="22"/>
    </location>
</feature>
<protein>
    <recommendedName>
        <fullName evidence="5">Ferrochelatase</fullName>
    </recommendedName>
</protein>
<evidence type="ECO:0000256" key="2">
    <source>
        <dbReference type="SAM" id="SignalP"/>
    </source>
</evidence>
<evidence type="ECO:0000313" key="3">
    <source>
        <dbReference type="EMBL" id="PJI84556.1"/>
    </source>
</evidence>
<keyword evidence="1" id="KW-0812">Transmembrane</keyword>